<dbReference type="InterPro" id="IPR014628">
    <property type="entry name" value="Man6P_isomerase_Firm_short"/>
</dbReference>
<evidence type="ECO:0000313" key="9">
    <source>
        <dbReference type="EMBL" id="BAV94746.1"/>
    </source>
</evidence>
<dbReference type="InterPro" id="IPR046457">
    <property type="entry name" value="PMI_typeI_cat"/>
</dbReference>
<dbReference type="Pfam" id="PF21621">
    <property type="entry name" value="MPI_cupin_dom"/>
    <property type="match status" value="1"/>
</dbReference>
<dbReference type="GO" id="GO:0008270">
    <property type="term" value="F:zinc ion binding"/>
    <property type="evidence" value="ECO:0007669"/>
    <property type="project" value="InterPro"/>
</dbReference>
<dbReference type="RefSeq" id="WP_317044146.1">
    <property type="nucleotide sequence ID" value="NZ_AP014564.1"/>
</dbReference>
<dbReference type="Gene3D" id="2.60.120.10">
    <property type="entry name" value="Jelly Rolls"/>
    <property type="match status" value="2"/>
</dbReference>
<keyword evidence="2 5" id="KW-0862">Zinc</keyword>
<dbReference type="PANTHER" id="PTHR42742:SF3">
    <property type="entry name" value="FRUCTOKINASE"/>
    <property type="match status" value="1"/>
</dbReference>
<evidence type="ECO:0000256" key="5">
    <source>
        <dbReference type="PIRSR" id="PIRSR036894-1"/>
    </source>
</evidence>
<dbReference type="Proteomes" id="UP000243197">
    <property type="component" value="Chromosome"/>
</dbReference>
<keyword evidence="10" id="KW-1185">Reference proteome</keyword>
<feature type="domain" description="Phosphomannose isomerase type I catalytic" evidence="7">
    <location>
        <begin position="7"/>
        <end position="119"/>
    </location>
</feature>
<keyword evidence="9" id="KW-0413">Isomerase</keyword>
<dbReference type="InterPro" id="IPR049071">
    <property type="entry name" value="MPI_cupin_dom"/>
</dbReference>
<gene>
    <name evidence="9" type="ORF">JBKA6_0733</name>
</gene>
<feature type="active site" evidence="6">
    <location>
        <position position="199"/>
    </location>
</feature>
<dbReference type="KEGG" id="ise:JBKA6_0733"/>
<feature type="binding site" evidence="5">
    <location>
        <position position="104"/>
    </location>
    <ligand>
        <name>Zn(2+)</name>
        <dbReference type="ChEBI" id="CHEBI:29105"/>
    </ligand>
</feature>
<evidence type="ECO:0000256" key="2">
    <source>
        <dbReference type="ARBA" id="ARBA00022833"/>
    </source>
</evidence>
<dbReference type="EMBL" id="AP014564">
    <property type="protein sequence ID" value="BAV94746.1"/>
    <property type="molecule type" value="Genomic_DNA"/>
</dbReference>
<evidence type="ECO:0000256" key="3">
    <source>
        <dbReference type="ARBA" id="ARBA00029741"/>
    </source>
</evidence>
<dbReference type="Pfam" id="PF20511">
    <property type="entry name" value="PMI_typeI_cat"/>
    <property type="match status" value="1"/>
</dbReference>
<comment type="cofactor">
    <cofactor evidence="5">
        <name>Zn(2+)</name>
        <dbReference type="ChEBI" id="CHEBI:29105"/>
    </cofactor>
    <text evidence="5">Binds 1 zinc ion per subunit.</text>
</comment>
<dbReference type="GO" id="GO:0005975">
    <property type="term" value="P:carbohydrate metabolic process"/>
    <property type="evidence" value="ECO:0007669"/>
    <property type="project" value="InterPro"/>
</dbReference>
<sequence length="321" mass="36896">MELYPLKFKPILKHRIWGGNKLKTLFGKETFRNHNIGESWELSGLEDSPSEVINGPLKGNTITQITTKYKDKLLGKRVYEKIGNKFPLLVKLIDAEKDLSIQVHPDNALAQELHNSFGKNEMWYVMQADDDSEIVVGFNKSYSKKEYVNHLKENTLLQMLNRQKIEEGEVYFIPPGTVHAIGKGILIAEIQQSSDITYRIFDFDRLDENGHTRELHTQLALRAIDFNSQDTYKRLYNRDTENALVCCDYFTSRLLIIKGSLKRDYTDLDSFVIFLCVRGSVTISTYNSVNKISMGETILIPSSLKKVELNAQYAELLEIFV</sequence>
<evidence type="ECO:0000256" key="4">
    <source>
        <dbReference type="ARBA" id="ARBA00030762"/>
    </source>
</evidence>
<dbReference type="AlphaFoldDB" id="A0A1J1DXY6"/>
<organism evidence="9 10">
    <name type="scientific">Ichthyobacterium seriolicida</name>
    <dbReference type="NCBI Taxonomy" id="242600"/>
    <lineage>
        <taxon>Bacteria</taxon>
        <taxon>Pseudomonadati</taxon>
        <taxon>Bacteroidota</taxon>
        <taxon>Flavobacteriia</taxon>
        <taxon>Flavobacteriales</taxon>
        <taxon>Ichthyobacteriaceae</taxon>
        <taxon>Ichthyobacterium</taxon>
    </lineage>
</organism>
<name>A0A1J1DXY6_9FLAO</name>
<feature type="binding site" evidence="5">
    <location>
        <position position="121"/>
    </location>
    <ligand>
        <name>Zn(2+)</name>
        <dbReference type="ChEBI" id="CHEBI:29105"/>
    </ligand>
</feature>
<dbReference type="PIRSF" id="PIRSF036894">
    <property type="entry name" value="PMI_Firm_short"/>
    <property type="match status" value="1"/>
</dbReference>
<protein>
    <recommendedName>
        <fullName evidence="3">Phosphohexomutase</fullName>
    </recommendedName>
    <alternativeName>
        <fullName evidence="4">Phosphomannose isomerase</fullName>
    </alternativeName>
</protein>
<reference evidence="9 10" key="1">
    <citation type="submission" date="2014-03" db="EMBL/GenBank/DDBJ databases">
        <title>complete genome sequence of Flavobacteriaceae bacterium JBKA-6.</title>
        <authorList>
            <person name="Takano T."/>
            <person name="Nakamura Y."/>
            <person name="Takuma S."/>
            <person name="Yasuike M."/>
            <person name="Matsuyama T."/>
            <person name="Sakai T."/>
            <person name="Fujiwara A."/>
            <person name="Kimoto K."/>
            <person name="Fukuda Y."/>
            <person name="Kondo H."/>
            <person name="Hirono I."/>
            <person name="Nakayasu C."/>
        </authorList>
    </citation>
    <scope>NUCLEOTIDE SEQUENCE [LARGE SCALE GENOMIC DNA]</scope>
    <source>
        <strain evidence="9 10">JBKA-6</strain>
    </source>
</reference>
<evidence type="ECO:0000313" key="10">
    <source>
        <dbReference type="Proteomes" id="UP000243197"/>
    </source>
</evidence>
<accession>A0A1J1DXY6</accession>
<dbReference type="SUPFAM" id="SSF51182">
    <property type="entry name" value="RmlC-like cupins"/>
    <property type="match status" value="1"/>
</dbReference>
<dbReference type="InterPro" id="IPR051804">
    <property type="entry name" value="Carb_Metab_Reg_Kinase/Isom"/>
</dbReference>
<evidence type="ECO:0000256" key="6">
    <source>
        <dbReference type="PIRSR" id="PIRSR036894-2"/>
    </source>
</evidence>
<proteinExistence type="predicted"/>
<dbReference type="PANTHER" id="PTHR42742">
    <property type="entry name" value="TRANSCRIPTIONAL REPRESSOR MPRA"/>
    <property type="match status" value="1"/>
</dbReference>
<keyword evidence="1 5" id="KW-0479">Metal-binding</keyword>
<dbReference type="GO" id="GO:0004476">
    <property type="term" value="F:mannose-6-phosphate isomerase activity"/>
    <property type="evidence" value="ECO:0007669"/>
    <property type="project" value="InterPro"/>
</dbReference>
<feature type="domain" description="Mannose-6-phosphate isomerase cupin" evidence="8">
    <location>
        <begin position="243"/>
        <end position="312"/>
    </location>
</feature>
<evidence type="ECO:0000256" key="1">
    <source>
        <dbReference type="ARBA" id="ARBA00022723"/>
    </source>
</evidence>
<feature type="binding site" evidence="5">
    <location>
        <position position="179"/>
    </location>
    <ligand>
        <name>Zn(2+)</name>
        <dbReference type="ChEBI" id="CHEBI:29105"/>
    </ligand>
</feature>
<dbReference type="CDD" id="cd07010">
    <property type="entry name" value="cupin_PMI_type_I_N_bac"/>
    <property type="match status" value="1"/>
</dbReference>
<evidence type="ECO:0000259" key="7">
    <source>
        <dbReference type="Pfam" id="PF20511"/>
    </source>
</evidence>
<evidence type="ECO:0000259" key="8">
    <source>
        <dbReference type="Pfam" id="PF21621"/>
    </source>
</evidence>
<dbReference type="InterPro" id="IPR011051">
    <property type="entry name" value="RmlC_Cupin_sf"/>
</dbReference>
<dbReference type="InterPro" id="IPR014710">
    <property type="entry name" value="RmlC-like_jellyroll"/>
</dbReference>